<sequence>MDMEVNVGVLLYRNKRKPESRDILDRIYQAEELEAEIAALKESVMAETADEDIIGHTYSATGYRPESLSKSPTGCSPYGCWCVRPKGFTCLVFFGRGLSLSLSNRSYI</sequence>
<evidence type="ECO:0000313" key="2">
    <source>
        <dbReference type="Proteomes" id="UP000467841"/>
    </source>
</evidence>
<name>A0A6D2I532_9BRAS</name>
<comment type="caution">
    <text evidence="1">The sequence shown here is derived from an EMBL/GenBank/DDBJ whole genome shotgun (WGS) entry which is preliminary data.</text>
</comment>
<dbReference type="Proteomes" id="UP000467841">
    <property type="component" value="Unassembled WGS sequence"/>
</dbReference>
<dbReference type="AlphaFoldDB" id="A0A6D2I532"/>
<evidence type="ECO:0000313" key="1">
    <source>
        <dbReference type="EMBL" id="CAA7020341.1"/>
    </source>
</evidence>
<protein>
    <submittedName>
        <fullName evidence="1">Uncharacterized protein</fullName>
    </submittedName>
</protein>
<proteinExistence type="predicted"/>
<accession>A0A6D2I532</accession>
<dbReference type="EMBL" id="CACVBM020000543">
    <property type="protein sequence ID" value="CAA7020341.1"/>
    <property type="molecule type" value="Genomic_DNA"/>
</dbReference>
<keyword evidence="2" id="KW-1185">Reference proteome</keyword>
<gene>
    <name evidence="1" type="ORF">MERR_LOCUS7576</name>
</gene>
<reference evidence="1" key="1">
    <citation type="submission" date="2020-01" db="EMBL/GenBank/DDBJ databases">
        <authorList>
            <person name="Mishra B."/>
        </authorList>
    </citation>
    <scope>NUCLEOTIDE SEQUENCE [LARGE SCALE GENOMIC DNA]</scope>
</reference>
<organism evidence="1 2">
    <name type="scientific">Microthlaspi erraticum</name>
    <dbReference type="NCBI Taxonomy" id="1685480"/>
    <lineage>
        <taxon>Eukaryota</taxon>
        <taxon>Viridiplantae</taxon>
        <taxon>Streptophyta</taxon>
        <taxon>Embryophyta</taxon>
        <taxon>Tracheophyta</taxon>
        <taxon>Spermatophyta</taxon>
        <taxon>Magnoliopsida</taxon>
        <taxon>eudicotyledons</taxon>
        <taxon>Gunneridae</taxon>
        <taxon>Pentapetalae</taxon>
        <taxon>rosids</taxon>
        <taxon>malvids</taxon>
        <taxon>Brassicales</taxon>
        <taxon>Brassicaceae</taxon>
        <taxon>Coluteocarpeae</taxon>
        <taxon>Microthlaspi</taxon>
    </lineage>
</organism>